<sequence>MTLASTFTVQCDISAEPRSPANKHPLQVVIKEHLDSCYRLVAACATNASLQAEQCEMTTAGAKPEHGYAGCPSAHPNPDVRCCASVRAHIRRYGRASASSGPARPVRATAPVLHPSRPLETHG</sequence>
<organism evidence="2 3">
    <name type="scientific">Athelia psychrophila</name>
    <dbReference type="NCBI Taxonomy" id="1759441"/>
    <lineage>
        <taxon>Eukaryota</taxon>
        <taxon>Fungi</taxon>
        <taxon>Dikarya</taxon>
        <taxon>Basidiomycota</taxon>
        <taxon>Agaricomycotina</taxon>
        <taxon>Agaricomycetes</taxon>
        <taxon>Agaricomycetidae</taxon>
        <taxon>Atheliales</taxon>
        <taxon>Atheliaceae</taxon>
        <taxon>Athelia</taxon>
    </lineage>
</organism>
<evidence type="ECO:0000256" key="1">
    <source>
        <dbReference type="SAM" id="MobiDB-lite"/>
    </source>
</evidence>
<proteinExistence type="predicted"/>
<feature type="region of interest" description="Disordered" evidence="1">
    <location>
        <begin position="94"/>
        <end position="123"/>
    </location>
</feature>
<gene>
    <name evidence="2" type="ORF">FIBSPDRAFT_955483</name>
</gene>
<protein>
    <submittedName>
        <fullName evidence="2">Uncharacterized protein</fullName>
    </submittedName>
</protein>
<dbReference type="Proteomes" id="UP000076532">
    <property type="component" value="Unassembled WGS sequence"/>
</dbReference>
<dbReference type="AlphaFoldDB" id="A0A166HYK7"/>
<evidence type="ECO:0000313" key="3">
    <source>
        <dbReference type="Proteomes" id="UP000076532"/>
    </source>
</evidence>
<evidence type="ECO:0000313" key="2">
    <source>
        <dbReference type="EMBL" id="KZP19380.1"/>
    </source>
</evidence>
<accession>A0A166HYK7</accession>
<dbReference type="EMBL" id="KV417564">
    <property type="protein sequence ID" value="KZP19380.1"/>
    <property type="molecule type" value="Genomic_DNA"/>
</dbReference>
<reference evidence="2 3" key="1">
    <citation type="journal article" date="2016" name="Mol. Biol. Evol.">
        <title>Comparative Genomics of Early-Diverging Mushroom-Forming Fungi Provides Insights into the Origins of Lignocellulose Decay Capabilities.</title>
        <authorList>
            <person name="Nagy L.G."/>
            <person name="Riley R."/>
            <person name="Tritt A."/>
            <person name="Adam C."/>
            <person name="Daum C."/>
            <person name="Floudas D."/>
            <person name="Sun H."/>
            <person name="Yadav J.S."/>
            <person name="Pangilinan J."/>
            <person name="Larsson K.H."/>
            <person name="Matsuura K."/>
            <person name="Barry K."/>
            <person name="Labutti K."/>
            <person name="Kuo R."/>
            <person name="Ohm R.A."/>
            <person name="Bhattacharya S.S."/>
            <person name="Shirouzu T."/>
            <person name="Yoshinaga Y."/>
            <person name="Martin F.M."/>
            <person name="Grigoriev I.V."/>
            <person name="Hibbett D.S."/>
        </authorList>
    </citation>
    <scope>NUCLEOTIDE SEQUENCE [LARGE SCALE GENOMIC DNA]</scope>
    <source>
        <strain evidence="2 3">CBS 109695</strain>
    </source>
</reference>
<name>A0A166HYK7_9AGAM</name>
<keyword evidence="3" id="KW-1185">Reference proteome</keyword>